<dbReference type="PANTHER" id="PTHR10552:SF6">
    <property type="entry name" value="U2 SMALL NUCLEAR RIBONUCLEOPROTEIN A"/>
    <property type="match status" value="1"/>
</dbReference>
<dbReference type="InterPro" id="IPR044640">
    <property type="entry name" value="RU2A"/>
</dbReference>
<dbReference type="Proteomes" id="UP000189513">
    <property type="component" value="Unassembled WGS sequence"/>
</dbReference>
<evidence type="ECO:0000256" key="5">
    <source>
        <dbReference type="ARBA" id="ARBA00024196"/>
    </source>
</evidence>
<keyword evidence="4" id="KW-0539">Nucleus</keyword>
<dbReference type="PROSITE" id="PS51450">
    <property type="entry name" value="LRR"/>
    <property type="match status" value="1"/>
</dbReference>
<evidence type="ECO:0000256" key="1">
    <source>
        <dbReference type="ARBA" id="ARBA00004123"/>
    </source>
</evidence>
<evidence type="ECO:0000256" key="6">
    <source>
        <dbReference type="ARBA" id="ARBA00024238"/>
    </source>
</evidence>
<dbReference type="VEuPathDB" id="FungiDB:BON22_2368"/>
<evidence type="ECO:0000256" key="2">
    <source>
        <dbReference type="ARBA" id="ARBA00022614"/>
    </source>
</evidence>
<dbReference type="GO" id="GO:0030620">
    <property type="term" value="F:U2 snRNA binding"/>
    <property type="evidence" value="ECO:0007669"/>
    <property type="project" value="InterPro"/>
</dbReference>
<evidence type="ECO:0000313" key="8">
    <source>
        <dbReference type="Proteomes" id="UP000189513"/>
    </source>
</evidence>
<name>A0A1V2L705_CYBFA</name>
<dbReference type="EMBL" id="MPUK01000004">
    <property type="protein sequence ID" value="ONH67564.1"/>
    <property type="molecule type" value="Genomic_DNA"/>
</dbReference>
<keyword evidence="3" id="KW-0677">Repeat</keyword>
<comment type="subcellular location">
    <subcellularLocation>
        <location evidence="1">Nucleus</location>
    </subcellularLocation>
</comment>
<dbReference type="InterPro" id="IPR032675">
    <property type="entry name" value="LRR_dom_sf"/>
</dbReference>
<gene>
    <name evidence="7" type="ORF">BON22_2368</name>
</gene>
<protein>
    <recommendedName>
        <fullName evidence="6">U2 small nuclear ribonucleoprotein A'</fullName>
    </recommendedName>
</protein>
<evidence type="ECO:0000256" key="3">
    <source>
        <dbReference type="ARBA" id="ARBA00022737"/>
    </source>
</evidence>
<dbReference type="OMA" id="PNYREYM"/>
<accession>A0A1V2L705</accession>
<dbReference type="GO" id="GO:0005686">
    <property type="term" value="C:U2 snRNP"/>
    <property type="evidence" value="ECO:0007669"/>
    <property type="project" value="TreeGrafter"/>
</dbReference>
<dbReference type="AlphaFoldDB" id="A0A1V2L705"/>
<evidence type="ECO:0000313" key="7">
    <source>
        <dbReference type="EMBL" id="ONH67564.1"/>
    </source>
</evidence>
<reference evidence="8" key="1">
    <citation type="journal article" date="2017" name="Genome Announc.">
        <title>Genome sequences of Cyberlindnera fabianii 65, Pichia kudriavzevii 129, and Saccharomyces cerevisiae 131 isolated from fermented masau fruits in Zimbabwe.</title>
        <authorList>
            <person name="van Rijswijck I.M.H."/>
            <person name="Derks M.F.L."/>
            <person name="Abee T."/>
            <person name="de Ridder D."/>
            <person name="Smid E.J."/>
        </authorList>
    </citation>
    <scope>NUCLEOTIDE SEQUENCE [LARGE SCALE GENOMIC DNA]</scope>
    <source>
        <strain evidence="8">65</strain>
    </source>
</reference>
<dbReference type="GO" id="GO:0000398">
    <property type="term" value="P:mRNA splicing, via spliceosome"/>
    <property type="evidence" value="ECO:0007669"/>
    <property type="project" value="InterPro"/>
</dbReference>
<keyword evidence="2" id="KW-0433">Leucine-rich repeat</keyword>
<dbReference type="SUPFAM" id="SSF52058">
    <property type="entry name" value="L domain-like"/>
    <property type="match status" value="1"/>
</dbReference>
<proteinExistence type="inferred from homology"/>
<dbReference type="Pfam" id="PF14580">
    <property type="entry name" value="LRR_9"/>
    <property type="match status" value="1"/>
</dbReference>
<organism evidence="7 8">
    <name type="scientific">Cyberlindnera fabianii</name>
    <name type="common">Yeast</name>
    <name type="synonym">Hansenula fabianii</name>
    <dbReference type="NCBI Taxonomy" id="36022"/>
    <lineage>
        <taxon>Eukaryota</taxon>
        <taxon>Fungi</taxon>
        <taxon>Dikarya</taxon>
        <taxon>Ascomycota</taxon>
        <taxon>Saccharomycotina</taxon>
        <taxon>Saccharomycetes</taxon>
        <taxon>Phaffomycetales</taxon>
        <taxon>Phaffomycetaceae</taxon>
        <taxon>Cyberlindnera</taxon>
    </lineage>
</organism>
<dbReference type="STRING" id="36022.A0A1V2L705"/>
<sequence length="226" mass="25328">MRLTTHVLSSCPSYVNTLGDRTLSLRSLDIPLLEQTDSLADIYTTLDLSHNDLRSIGSGLPVLLKVRSVLAASNRIASVSPQLSTTLPALKTLSLIKNAISDFQSLKELKKCGRLKNLYLIDNPVSQKDHYREFVVWLCPSLEVLDFEKVSKKERERSTELFGSKDEPTALAQQLLSISERSETSQTEKIQLTDEEKAKLKEQLKKATSLVEIDRIETALRTGFLP</sequence>
<comment type="similarity">
    <text evidence="5">Belongs to the U2 small nuclear ribonucleoprotein A family.</text>
</comment>
<comment type="caution">
    <text evidence="7">The sequence shown here is derived from an EMBL/GenBank/DDBJ whole genome shotgun (WGS) entry which is preliminary data.</text>
</comment>
<keyword evidence="7" id="KW-0687">Ribonucleoprotein</keyword>
<dbReference type="InterPro" id="IPR001611">
    <property type="entry name" value="Leu-rich_rpt"/>
</dbReference>
<dbReference type="PANTHER" id="PTHR10552">
    <property type="entry name" value="U2 SMALL NUCLEAR RIBONUCLEOPROTEIN A"/>
    <property type="match status" value="1"/>
</dbReference>
<keyword evidence="8" id="KW-1185">Reference proteome</keyword>
<dbReference type="Gene3D" id="3.80.10.10">
    <property type="entry name" value="Ribonuclease Inhibitor"/>
    <property type="match status" value="1"/>
</dbReference>
<evidence type="ECO:0000256" key="4">
    <source>
        <dbReference type="ARBA" id="ARBA00023242"/>
    </source>
</evidence>